<dbReference type="AlphaFoldDB" id="A0A061QUJ3"/>
<gene>
    <name evidence="1" type="ORF">TSPGSL018_24571</name>
</gene>
<dbReference type="EMBL" id="GBEZ01025042">
    <property type="protein sequence ID" value="JAC62006.1"/>
    <property type="molecule type" value="Transcribed_RNA"/>
</dbReference>
<reference evidence="1" key="1">
    <citation type="submission" date="2014-05" db="EMBL/GenBank/DDBJ databases">
        <title>The transcriptome of the halophilic microalga Tetraselmis sp. GSL018 isolated from the Great Salt Lake, Utah.</title>
        <authorList>
            <person name="Jinkerson R.E."/>
            <person name="D'Adamo S."/>
            <person name="Posewitz M.C."/>
        </authorList>
    </citation>
    <scope>NUCLEOTIDE SEQUENCE</scope>
    <source>
        <strain evidence="1">GSL018</strain>
    </source>
</reference>
<feature type="non-terminal residue" evidence="1">
    <location>
        <position position="79"/>
    </location>
</feature>
<proteinExistence type="predicted"/>
<accession>A0A061QUJ3</accession>
<protein>
    <submittedName>
        <fullName evidence="1">Uncharacterized protein</fullName>
    </submittedName>
</protein>
<sequence length="79" mass="9117">FFFHGKYFFPLNSYPLPLVLDLNPSFGWVPVQKPLFSRRNSLRNSVFAVSELLKELWPSFPRATISLERTNFQGLPAGD</sequence>
<organism evidence="1">
    <name type="scientific">Tetraselmis sp. GSL018</name>
    <dbReference type="NCBI Taxonomy" id="582737"/>
    <lineage>
        <taxon>Eukaryota</taxon>
        <taxon>Viridiplantae</taxon>
        <taxon>Chlorophyta</taxon>
        <taxon>core chlorophytes</taxon>
        <taxon>Chlorodendrophyceae</taxon>
        <taxon>Chlorodendrales</taxon>
        <taxon>Chlorodendraceae</taxon>
        <taxon>Tetraselmis</taxon>
    </lineage>
</organism>
<evidence type="ECO:0000313" key="1">
    <source>
        <dbReference type="EMBL" id="JAC62006.1"/>
    </source>
</evidence>
<feature type="non-terminal residue" evidence="1">
    <location>
        <position position="1"/>
    </location>
</feature>
<name>A0A061QUJ3_9CHLO</name>